<gene>
    <name evidence="5" type="ORF">B0H67DRAFT_493126</name>
</gene>
<dbReference type="Pfam" id="PF12796">
    <property type="entry name" value="Ank_2"/>
    <property type="match status" value="1"/>
</dbReference>
<dbReference type="PROSITE" id="PS50297">
    <property type="entry name" value="ANK_REP_REGION"/>
    <property type="match status" value="1"/>
</dbReference>
<evidence type="ECO:0000256" key="2">
    <source>
        <dbReference type="ARBA" id="ARBA00023043"/>
    </source>
</evidence>
<organism evidence="5 6">
    <name type="scientific">Lasiosphaeris hirsuta</name>
    <dbReference type="NCBI Taxonomy" id="260670"/>
    <lineage>
        <taxon>Eukaryota</taxon>
        <taxon>Fungi</taxon>
        <taxon>Dikarya</taxon>
        <taxon>Ascomycota</taxon>
        <taxon>Pezizomycotina</taxon>
        <taxon>Sordariomycetes</taxon>
        <taxon>Sordariomycetidae</taxon>
        <taxon>Sordariales</taxon>
        <taxon>Lasiosphaeriaceae</taxon>
        <taxon>Lasiosphaeris</taxon>
    </lineage>
</organism>
<dbReference type="SMART" id="SM00248">
    <property type="entry name" value="ANK"/>
    <property type="match status" value="2"/>
</dbReference>
<evidence type="ECO:0000259" key="4">
    <source>
        <dbReference type="Pfam" id="PF24120"/>
    </source>
</evidence>
<evidence type="ECO:0000256" key="3">
    <source>
        <dbReference type="PROSITE-ProRule" id="PRU00023"/>
    </source>
</evidence>
<dbReference type="PROSITE" id="PS50088">
    <property type="entry name" value="ANK_REPEAT"/>
    <property type="match status" value="1"/>
</dbReference>
<sequence length="304" mass="34017">MSSEPPQLASTLGPEALHQAVLRNDPRQVRVIVNSAGTNIDAHDTNGATPLMLAVLMGRYEISRYLLRKNASLEARDDGGHSTLSYARDSAFTRRRVVDYENLGYRMSRNGQKDRLRLRRLLRRPEAIRASQERGNHPLSSAYIFRNGRRLEILQTISLAFPGRNLKDATSGFIASTAVPGIRMTAVSGWKADATGDPNVLHNGTYTARAKNVAEVLGFRLPHNFRDNGAQPVLPEHKGRFFCSHVEKQLVVWWVEKVLKAVLGINDIKRLRELRCADIPQRLKGAKIFLDHNPCGNVCYSSLT</sequence>
<evidence type="ECO:0000256" key="1">
    <source>
        <dbReference type="ARBA" id="ARBA00022737"/>
    </source>
</evidence>
<dbReference type="Proteomes" id="UP001172102">
    <property type="component" value="Unassembled WGS sequence"/>
</dbReference>
<comment type="caution">
    <text evidence="5">The sequence shown here is derived from an EMBL/GenBank/DDBJ whole genome shotgun (WGS) entry which is preliminary data.</text>
</comment>
<evidence type="ECO:0000313" key="6">
    <source>
        <dbReference type="Proteomes" id="UP001172102"/>
    </source>
</evidence>
<keyword evidence="2 3" id="KW-0040">ANK repeat</keyword>
<dbReference type="Gene3D" id="1.25.40.20">
    <property type="entry name" value="Ankyrin repeat-containing domain"/>
    <property type="match status" value="1"/>
</dbReference>
<keyword evidence="6" id="KW-1185">Reference proteome</keyword>
<dbReference type="InterPro" id="IPR002110">
    <property type="entry name" value="Ankyrin_rpt"/>
</dbReference>
<feature type="repeat" description="ANK" evidence="3">
    <location>
        <begin position="46"/>
        <end position="78"/>
    </location>
</feature>
<keyword evidence="1" id="KW-0677">Repeat</keyword>
<protein>
    <recommendedName>
        <fullName evidence="4">Single-strand DNA deaminase toxin A-like C-terminal domain-containing protein</fullName>
    </recommendedName>
</protein>
<dbReference type="Pfam" id="PF24120">
    <property type="entry name" value="SsdA_C"/>
    <property type="match status" value="1"/>
</dbReference>
<feature type="domain" description="Single-strand DNA deaminase toxin A-like C-terminal" evidence="4">
    <location>
        <begin position="186"/>
        <end position="251"/>
    </location>
</feature>
<name>A0AA40A9E3_9PEZI</name>
<accession>A0AA40A9E3</accession>
<dbReference type="InterPro" id="IPR036770">
    <property type="entry name" value="Ankyrin_rpt-contain_sf"/>
</dbReference>
<dbReference type="SUPFAM" id="SSF48403">
    <property type="entry name" value="Ankyrin repeat"/>
    <property type="match status" value="1"/>
</dbReference>
<reference evidence="5" key="1">
    <citation type="submission" date="2023-06" db="EMBL/GenBank/DDBJ databases">
        <title>Genome-scale phylogeny and comparative genomics of the fungal order Sordariales.</title>
        <authorList>
            <consortium name="Lawrence Berkeley National Laboratory"/>
            <person name="Hensen N."/>
            <person name="Bonometti L."/>
            <person name="Westerberg I."/>
            <person name="Brannstrom I.O."/>
            <person name="Guillou S."/>
            <person name="Cros-Aarteil S."/>
            <person name="Calhoun S."/>
            <person name="Haridas S."/>
            <person name="Kuo A."/>
            <person name="Mondo S."/>
            <person name="Pangilinan J."/>
            <person name="Riley R."/>
            <person name="Labutti K."/>
            <person name="Andreopoulos B."/>
            <person name="Lipzen A."/>
            <person name="Chen C."/>
            <person name="Yanf M."/>
            <person name="Daum C."/>
            <person name="Ng V."/>
            <person name="Clum A."/>
            <person name="Steindorff A."/>
            <person name="Ohm R."/>
            <person name="Martin F."/>
            <person name="Silar P."/>
            <person name="Natvig D."/>
            <person name="Lalanne C."/>
            <person name="Gautier V."/>
            <person name="Ament-Velasquez S.L."/>
            <person name="Kruys A."/>
            <person name="Hutchinson M.I."/>
            <person name="Powell A.J."/>
            <person name="Barry K."/>
            <person name="Miller A.N."/>
            <person name="Grigoriev I.V."/>
            <person name="Debuchy R."/>
            <person name="Gladieux P."/>
            <person name="Thoren M.H."/>
            <person name="Johannesson H."/>
        </authorList>
    </citation>
    <scope>NUCLEOTIDE SEQUENCE</scope>
    <source>
        <strain evidence="5">SMH4607-1</strain>
    </source>
</reference>
<dbReference type="AlphaFoldDB" id="A0AA40A9E3"/>
<evidence type="ECO:0000313" key="5">
    <source>
        <dbReference type="EMBL" id="KAK0711684.1"/>
    </source>
</evidence>
<dbReference type="PANTHER" id="PTHR24198:SF165">
    <property type="entry name" value="ANKYRIN REPEAT-CONTAINING PROTEIN-RELATED"/>
    <property type="match status" value="1"/>
</dbReference>
<proteinExistence type="predicted"/>
<dbReference type="EMBL" id="JAUKUA010000005">
    <property type="protein sequence ID" value="KAK0711684.1"/>
    <property type="molecule type" value="Genomic_DNA"/>
</dbReference>
<dbReference type="PANTHER" id="PTHR24198">
    <property type="entry name" value="ANKYRIN REPEAT AND PROTEIN KINASE DOMAIN-CONTAINING PROTEIN"/>
    <property type="match status" value="1"/>
</dbReference>
<dbReference type="InterPro" id="IPR057517">
    <property type="entry name" value="SsdA-like_C"/>
</dbReference>